<keyword evidence="2" id="KW-1185">Reference proteome</keyword>
<evidence type="ECO:0000313" key="2">
    <source>
        <dbReference type="Proteomes" id="UP000746747"/>
    </source>
</evidence>
<comment type="caution">
    <text evidence="1">The sequence shown here is derived from an EMBL/GenBank/DDBJ whole genome shotgun (WGS) entry which is preliminary data.</text>
</comment>
<dbReference type="AlphaFoldDB" id="A0A8J2LS10"/>
<sequence length="107" mass="12667">MLGQRLRERETAYCDLKSKNSAYSASTVFIERPLQRLQELDVEKYEPILLRCSALQRIHFVQIDTLQRTSEIYKILHEFHTAVSQSMFRLVPSLETDEWPVRYVFAS</sequence>
<feature type="non-terminal residue" evidence="1">
    <location>
        <position position="107"/>
    </location>
</feature>
<gene>
    <name evidence="1" type="ORF">CJOHNSTONI_LOCUS2525</name>
</gene>
<protein>
    <submittedName>
        <fullName evidence="1">Uncharacterized protein</fullName>
    </submittedName>
</protein>
<dbReference type="OrthoDB" id="5823159at2759"/>
<proteinExistence type="predicted"/>
<evidence type="ECO:0000313" key="1">
    <source>
        <dbReference type="EMBL" id="CAG9532194.1"/>
    </source>
</evidence>
<name>A0A8J2LS10_9BILA</name>
<dbReference type="Proteomes" id="UP000746747">
    <property type="component" value="Unassembled WGS sequence"/>
</dbReference>
<dbReference type="EMBL" id="CAKAEH010000897">
    <property type="protein sequence ID" value="CAG9532194.1"/>
    <property type="molecule type" value="Genomic_DNA"/>
</dbReference>
<reference evidence="1" key="1">
    <citation type="submission" date="2021-09" db="EMBL/GenBank/DDBJ databases">
        <authorList>
            <consortium name="Pathogen Informatics"/>
        </authorList>
    </citation>
    <scope>NUCLEOTIDE SEQUENCE</scope>
</reference>
<accession>A0A8J2LS10</accession>
<organism evidence="1 2">
    <name type="scientific">Cercopithifilaria johnstoni</name>
    <dbReference type="NCBI Taxonomy" id="2874296"/>
    <lineage>
        <taxon>Eukaryota</taxon>
        <taxon>Metazoa</taxon>
        <taxon>Ecdysozoa</taxon>
        <taxon>Nematoda</taxon>
        <taxon>Chromadorea</taxon>
        <taxon>Rhabditida</taxon>
        <taxon>Spirurina</taxon>
        <taxon>Spiruromorpha</taxon>
        <taxon>Filarioidea</taxon>
        <taxon>Onchocercidae</taxon>
        <taxon>Cercopithifilaria</taxon>
    </lineage>
</organism>